<dbReference type="InterPro" id="IPR020588">
    <property type="entry name" value="RecA_ATP-bd"/>
</dbReference>
<dbReference type="GO" id="GO:0003697">
    <property type="term" value="F:single-stranded DNA binding"/>
    <property type="evidence" value="ECO:0007669"/>
    <property type="project" value="TreeGrafter"/>
</dbReference>
<dbReference type="GO" id="GO:0003690">
    <property type="term" value="F:double-stranded DNA binding"/>
    <property type="evidence" value="ECO:0007669"/>
    <property type="project" value="TreeGrafter"/>
</dbReference>
<dbReference type="Gene3D" id="3.40.50.300">
    <property type="entry name" value="P-loop containing nucleotide triphosphate hydrolases"/>
    <property type="match status" value="2"/>
</dbReference>
<evidence type="ECO:0000313" key="10">
    <source>
        <dbReference type="Proteomes" id="UP000005627"/>
    </source>
</evidence>
<evidence type="ECO:0000256" key="5">
    <source>
        <dbReference type="ARBA" id="ARBA00023204"/>
    </source>
</evidence>
<evidence type="ECO:0000256" key="7">
    <source>
        <dbReference type="SAM" id="MobiDB-lite"/>
    </source>
</evidence>
<dbReference type="InterPro" id="IPR027417">
    <property type="entry name" value="P-loop_NTPase"/>
</dbReference>
<keyword evidence="3" id="KW-0227">DNA damage</keyword>
<dbReference type="GO" id="GO:0140664">
    <property type="term" value="F:ATP-dependent DNA damage sensor activity"/>
    <property type="evidence" value="ECO:0007669"/>
    <property type="project" value="InterPro"/>
</dbReference>
<feature type="region of interest" description="Disordered" evidence="7">
    <location>
        <begin position="342"/>
        <end position="369"/>
    </location>
</feature>
<dbReference type="Proteomes" id="UP000005627">
    <property type="component" value="Chromosome 4"/>
</dbReference>
<dbReference type="KEGG" id="tdl:TDEL_0D04240"/>
<evidence type="ECO:0000259" key="8">
    <source>
        <dbReference type="PROSITE" id="PS50162"/>
    </source>
</evidence>
<dbReference type="InterPro" id="IPR003593">
    <property type="entry name" value="AAA+_ATPase"/>
</dbReference>
<dbReference type="GO" id="GO:0000707">
    <property type="term" value="P:meiotic DNA recombinase assembly"/>
    <property type="evidence" value="ECO:0007669"/>
    <property type="project" value="EnsemblFungi"/>
</dbReference>
<feature type="domain" description="RecA family profile 1" evidence="8">
    <location>
        <begin position="82"/>
        <end position="260"/>
    </location>
</feature>
<evidence type="ECO:0000256" key="6">
    <source>
        <dbReference type="ARBA" id="ARBA00023242"/>
    </source>
</evidence>
<proteinExistence type="predicted"/>
<dbReference type="GO" id="GO:0000150">
    <property type="term" value="F:DNA strand exchange activity"/>
    <property type="evidence" value="ECO:0007669"/>
    <property type="project" value="TreeGrafter"/>
</dbReference>
<keyword evidence="5" id="KW-0234">DNA repair</keyword>
<evidence type="ECO:0000313" key="9">
    <source>
        <dbReference type="EMBL" id="CCE92008.1"/>
    </source>
</evidence>
<dbReference type="RefSeq" id="XP_003681219.1">
    <property type="nucleotide sequence ID" value="XM_003681171.1"/>
</dbReference>
<keyword evidence="6" id="KW-0539">Nucleus</keyword>
<dbReference type="EMBL" id="HE616745">
    <property type="protein sequence ID" value="CCE92008.1"/>
    <property type="molecule type" value="Genomic_DNA"/>
</dbReference>
<comment type="subcellular location">
    <subcellularLocation>
        <location evidence="1">Nucleus</location>
    </subcellularLocation>
</comment>
<reference evidence="9 10" key="1">
    <citation type="journal article" date="2011" name="Proc. Natl. Acad. Sci. U.S.A.">
        <title>Evolutionary erosion of yeast sex chromosomes by mating-type switching accidents.</title>
        <authorList>
            <person name="Gordon J.L."/>
            <person name="Armisen D."/>
            <person name="Proux-Wera E."/>
            <person name="Oheigeartaigh S.S."/>
            <person name="Byrne K.P."/>
            <person name="Wolfe K.H."/>
        </authorList>
    </citation>
    <scope>NUCLEOTIDE SEQUENCE [LARGE SCALE GENOMIC DNA]</scope>
    <source>
        <strain evidence="10">ATCC 10662 / CBS 1146 / NBRC 0425 / NCYC 2629 / NRRL Y-866</strain>
    </source>
</reference>
<keyword evidence="4" id="KW-0067">ATP-binding</keyword>
<dbReference type="PROSITE" id="PS50162">
    <property type="entry name" value="RECA_2"/>
    <property type="match status" value="1"/>
</dbReference>
<dbReference type="OrthoDB" id="1861185at2759"/>
<dbReference type="SMART" id="SM00382">
    <property type="entry name" value="AAA"/>
    <property type="match status" value="1"/>
</dbReference>
<sequence length="461" mass="51894">MDLYDELPWSELLYDEEFTALLDATKQHQVSVVELLTVNAKELARILQRSINEVSKFQEVLSLEFNKQLTQSKPSLTAEIEDPKSFSTTDVSIDDALGGGIHTHGITEIFGESSTGKSQLLMQLSLAVQLPPKLGGLGGKCVYITTEGDLPTQRLQEMIASRPEFKENGVSQDNIFTVSCNDLVNQEHILNVQLPILLENHEGAIKLVIIDSISHHLRVELESKSFKDFQGNKFYIDQMAEGLLNLARKHLLAIVVANQVGDKPLSDRVDTCRQDVDNYEYQLGWMVGWKDSTILYRQKYNEPRATISNNNEKISRDLESILSDDDDARLIEQELIKVTKMSNKPPAPIDQGNKRKLQEPGNNGGSLAHNRYDKIKKRKMDNQVPNLGLAWANHVATRILTGKTYKASSLIKRGELHLYKGTDPSAFWQVRRTMKVVFSTYAEPSQISFVISRRGIETVSA</sequence>
<keyword evidence="10" id="KW-1185">Reference proteome</keyword>
<protein>
    <recommendedName>
        <fullName evidence="8">RecA family profile 1 domain-containing protein</fullName>
    </recommendedName>
</protein>
<dbReference type="GeneID" id="11502442"/>
<dbReference type="FunCoup" id="G8ZTR4">
    <property type="interactions" value="61"/>
</dbReference>
<evidence type="ECO:0000256" key="2">
    <source>
        <dbReference type="ARBA" id="ARBA00022741"/>
    </source>
</evidence>
<dbReference type="GO" id="GO:0042148">
    <property type="term" value="P:DNA strand invasion"/>
    <property type="evidence" value="ECO:0007669"/>
    <property type="project" value="TreeGrafter"/>
</dbReference>
<dbReference type="SUPFAM" id="SSF52540">
    <property type="entry name" value="P-loop containing nucleoside triphosphate hydrolases"/>
    <property type="match status" value="1"/>
</dbReference>
<dbReference type="eggNOG" id="KOG1564">
    <property type="taxonomic scope" value="Eukaryota"/>
</dbReference>
<dbReference type="AlphaFoldDB" id="G8ZTR4"/>
<dbReference type="Pfam" id="PF08423">
    <property type="entry name" value="Rad51"/>
    <property type="match status" value="1"/>
</dbReference>
<name>G8ZTR4_TORDE</name>
<dbReference type="STRING" id="1076872.G8ZTR4"/>
<evidence type="ECO:0000256" key="1">
    <source>
        <dbReference type="ARBA" id="ARBA00004123"/>
    </source>
</evidence>
<dbReference type="InParanoid" id="G8ZTR4"/>
<dbReference type="GO" id="GO:1903112">
    <property type="term" value="P:positive regulation of single-strand break repair via homologous recombination"/>
    <property type="evidence" value="ECO:0007669"/>
    <property type="project" value="EnsemblFungi"/>
</dbReference>
<gene>
    <name evidence="9" type="primary">TDEL0D04240</name>
    <name evidence="9" type="ORF">TDEL_0D04240</name>
</gene>
<dbReference type="GO" id="GO:0000722">
    <property type="term" value="P:telomere maintenance via recombination"/>
    <property type="evidence" value="ECO:0007669"/>
    <property type="project" value="EnsemblFungi"/>
</dbReference>
<dbReference type="PANTHER" id="PTHR22942">
    <property type="entry name" value="RECA/RAD51/RADA DNA STRAND-PAIRING FAMILY MEMBER"/>
    <property type="match status" value="1"/>
</dbReference>
<organism evidence="9 10">
    <name type="scientific">Torulaspora delbrueckii</name>
    <name type="common">Yeast</name>
    <name type="synonym">Candida colliculosa</name>
    <dbReference type="NCBI Taxonomy" id="4950"/>
    <lineage>
        <taxon>Eukaryota</taxon>
        <taxon>Fungi</taxon>
        <taxon>Dikarya</taxon>
        <taxon>Ascomycota</taxon>
        <taxon>Saccharomycotina</taxon>
        <taxon>Saccharomycetes</taxon>
        <taxon>Saccharomycetales</taxon>
        <taxon>Saccharomycetaceae</taxon>
        <taxon>Torulaspora</taxon>
    </lineage>
</organism>
<dbReference type="CDD" id="cd19491">
    <property type="entry name" value="XRCC3"/>
    <property type="match status" value="1"/>
</dbReference>
<dbReference type="HOGENOM" id="CLU_045144_0_0_1"/>
<keyword evidence="2" id="KW-0547">Nucleotide-binding</keyword>
<accession>G8ZTR4</accession>
<dbReference type="GO" id="GO:0042275">
    <property type="term" value="P:error-free postreplication DNA repair"/>
    <property type="evidence" value="ECO:0007669"/>
    <property type="project" value="EnsemblFungi"/>
</dbReference>
<evidence type="ECO:0000256" key="4">
    <source>
        <dbReference type="ARBA" id="ARBA00022840"/>
    </source>
</evidence>
<evidence type="ECO:0000256" key="3">
    <source>
        <dbReference type="ARBA" id="ARBA00022763"/>
    </source>
</evidence>
<dbReference type="PANTHER" id="PTHR22942:SF66">
    <property type="entry name" value="RE19845P"/>
    <property type="match status" value="1"/>
</dbReference>
<dbReference type="GO" id="GO:0030491">
    <property type="term" value="P:heteroduplex formation"/>
    <property type="evidence" value="ECO:0007669"/>
    <property type="project" value="EnsemblFungi"/>
</dbReference>
<dbReference type="GO" id="GO:0033065">
    <property type="term" value="C:Rad51C-XRCC3 complex"/>
    <property type="evidence" value="ECO:0007669"/>
    <property type="project" value="EnsemblFungi"/>
</dbReference>
<dbReference type="InterPro" id="IPR013632">
    <property type="entry name" value="Rad51_C"/>
</dbReference>
<dbReference type="InterPro" id="IPR047348">
    <property type="entry name" value="XRCC3-like_C"/>
</dbReference>
<dbReference type="GO" id="GO:0005524">
    <property type="term" value="F:ATP binding"/>
    <property type="evidence" value="ECO:0007669"/>
    <property type="project" value="UniProtKB-KW"/>
</dbReference>